<evidence type="ECO:0000313" key="1">
    <source>
        <dbReference type="EMBL" id="NNV23588.1"/>
    </source>
</evidence>
<sequence>MPRPMKPHLVLPDWLLLERTMLEIVDLLEVASQFDAFFIDQFGVLLDGERPYPGAREALAALSDLGKPILLLSNSGKRGEANARRLVQLGFARSLFQEVLSSGEVAHAQLASAIGIHLPPKPKIWLHSRDGDLSAVENLPVELVQAPESADLLLLAASNADRISLDDYSHLLRSAADRNIPCWCTNPDIVMLTAHGPKPGAGRIAQEYGAIGGSVTLIGKPYPMIYQEAARRLELKNPRVLCIGDSIEHDIAGGFTAGHKTCLVGSGIHARSSIKDLELEARESGVMFDYYITAFRLKEE</sequence>
<dbReference type="GO" id="GO:0005737">
    <property type="term" value="C:cytoplasm"/>
    <property type="evidence" value="ECO:0007669"/>
    <property type="project" value="TreeGrafter"/>
</dbReference>
<dbReference type="AlphaFoldDB" id="A0A7Y3TA13"/>
<proteinExistence type="predicted"/>
<dbReference type="Pfam" id="PF13242">
    <property type="entry name" value="Hydrolase_like"/>
    <property type="match status" value="1"/>
</dbReference>
<dbReference type="Proteomes" id="UP000526233">
    <property type="component" value="Unassembled WGS sequence"/>
</dbReference>
<evidence type="ECO:0000313" key="2">
    <source>
        <dbReference type="Proteomes" id="UP000526233"/>
    </source>
</evidence>
<organism evidence="1 2">
    <name type="scientific">Brucella pseudogrignonensis</name>
    <dbReference type="NCBI Taxonomy" id="419475"/>
    <lineage>
        <taxon>Bacteria</taxon>
        <taxon>Pseudomonadati</taxon>
        <taxon>Pseudomonadota</taxon>
        <taxon>Alphaproteobacteria</taxon>
        <taxon>Hyphomicrobiales</taxon>
        <taxon>Brucellaceae</taxon>
        <taxon>Brucella/Ochrobactrum group</taxon>
        <taxon>Brucella</taxon>
    </lineage>
</organism>
<keyword evidence="1" id="KW-0378">Hydrolase</keyword>
<gene>
    <name evidence="1" type="ORF">EHE22_24715</name>
</gene>
<dbReference type="SUPFAM" id="SSF56784">
    <property type="entry name" value="HAD-like"/>
    <property type="match status" value="1"/>
</dbReference>
<name>A0A7Y3TA13_9HYPH</name>
<dbReference type="PANTHER" id="PTHR19288">
    <property type="entry name" value="4-NITROPHENYLPHOSPHATASE-RELATED"/>
    <property type="match status" value="1"/>
</dbReference>
<dbReference type="Gene3D" id="3.40.50.1000">
    <property type="entry name" value="HAD superfamily/HAD-like"/>
    <property type="match status" value="2"/>
</dbReference>
<dbReference type="InterPro" id="IPR036412">
    <property type="entry name" value="HAD-like_sf"/>
</dbReference>
<protein>
    <submittedName>
        <fullName evidence="1">TIGR01459 family HAD-type hydrolase</fullName>
    </submittedName>
</protein>
<accession>A0A7Y3TA13</accession>
<dbReference type="InterPro" id="IPR006357">
    <property type="entry name" value="HAD-SF_hydro_IIA"/>
</dbReference>
<dbReference type="PANTHER" id="PTHR19288:SF90">
    <property type="entry name" value="OS08G0542600 PROTEIN"/>
    <property type="match status" value="1"/>
</dbReference>
<dbReference type="InterPro" id="IPR006439">
    <property type="entry name" value="HAD-SF_hydro_IA"/>
</dbReference>
<dbReference type="InterPro" id="IPR006356">
    <property type="entry name" value="HAD-SF_hydro_IIA_hyp3"/>
</dbReference>
<dbReference type="NCBIfam" id="TIGR01459">
    <property type="entry name" value="HAD-SF-IIA-hyp4"/>
    <property type="match status" value="1"/>
</dbReference>
<dbReference type="Pfam" id="PF13344">
    <property type="entry name" value="Hydrolase_6"/>
    <property type="match status" value="1"/>
</dbReference>
<reference evidence="1 2" key="1">
    <citation type="submission" date="2018-11" db="EMBL/GenBank/DDBJ databases">
        <title>Genome sequencing and analysis.</title>
        <authorList>
            <person name="Huang Y.-T."/>
        </authorList>
    </citation>
    <scope>NUCLEOTIDE SEQUENCE [LARGE SCALE GENOMIC DNA]</scope>
    <source>
        <strain evidence="1 2">SHIN</strain>
    </source>
</reference>
<comment type="caution">
    <text evidence="1">The sequence shown here is derived from an EMBL/GenBank/DDBJ whole genome shotgun (WGS) entry which is preliminary data.</text>
</comment>
<dbReference type="GO" id="GO:0016791">
    <property type="term" value="F:phosphatase activity"/>
    <property type="evidence" value="ECO:0007669"/>
    <property type="project" value="TreeGrafter"/>
</dbReference>
<dbReference type="InterPro" id="IPR023214">
    <property type="entry name" value="HAD_sf"/>
</dbReference>
<dbReference type="EMBL" id="PKQI01000004">
    <property type="protein sequence ID" value="NNV23588.1"/>
    <property type="molecule type" value="Genomic_DNA"/>
</dbReference>
<dbReference type="NCBIfam" id="TIGR01549">
    <property type="entry name" value="HAD-SF-IA-v1"/>
    <property type="match status" value="1"/>
</dbReference>